<gene>
    <name evidence="2" type="ORF">MONAX_5E006013</name>
</gene>
<sequence length="138" mass="14652">MLCHWVHLADHWTPLPHAVAAAPRHGSTVPLSQHPALPSGSGRRDGRVSLPLCTDTAHLPLDIQSLVLPPQGSSPWLASHHSFAASPPLSENVPKFLSSRVLGLFLLFPCLGPGSVTSPKSPGCFLKNGVSDQPQEPQ</sequence>
<comment type="caution">
    <text evidence="2">The sequence shown here is derived from an EMBL/GenBank/DDBJ whole genome shotgun (WGS) entry which is preliminary data.</text>
</comment>
<evidence type="ECO:0000313" key="3">
    <source>
        <dbReference type="Proteomes" id="UP000335636"/>
    </source>
</evidence>
<dbReference type="Proteomes" id="UP000335636">
    <property type="component" value="Unassembled WGS sequence"/>
</dbReference>
<organism evidence="2 3">
    <name type="scientific">Marmota monax</name>
    <name type="common">Woodchuck</name>
    <dbReference type="NCBI Taxonomy" id="9995"/>
    <lineage>
        <taxon>Eukaryota</taxon>
        <taxon>Metazoa</taxon>
        <taxon>Chordata</taxon>
        <taxon>Craniata</taxon>
        <taxon>Vertebrata</taxon>
        <taxon>Euteleostomi</taxon>
        <taxon>Mammalia</taxon>
        <taxon>Eutheria</taxon>
        <taxon>Euarchontoglires</taxon>
        <taxon>Glires</taxon>
        <taxon>Rodentia</taxon>
        <taxon>Sciuromorpha</taxon>
        <taxon>Sciuridae</taxon>
        <taxon>Xerinae</taxon>
        <taxon>Marmotini</taxon>
        <taxon>Marmota</taxon>
    </lineage>
</organism>
<reference evidence="2" key="1">
    <citation type="submission" date="2019-04" db="EMBL/GenBank/DDBJ databases">
        <authorList>
            <person name="Alioto T."/>
            <person name="Alioto T."/>
        </authorList>
    </citation>
    <scope>NUCLEOTIDE SEQUENCE [LARGE SCALE GENOMIC DNA]</scope>
</reference>
<dbReference type="AlphaFoldDB" id="A0A5E4BDH0"/>
<accession>A0A5E4BDH0</accession>
<name>A0A5E4BDH0_MARMO</name>
<keyword evidence="3" id="KW-1185">Reference proteome</keyword>
<evidence type="ECO:0000313" key="2">
    <source>
        <dbReference type="EMBL" id="VTJ66961.1"/>
    </source>
</evidence>
<proteinExistence type="predicted"/>
<evidence type="ECO:0000256" key="1">
    <source>
        <dbReference type="SAM" id="MobiDB-lite"/>
    </source>
</evidence>
<feature type="region of interest" description="Disordered" evidence="1">
    <location>
        <begin position="26"/>
        <end position="49"/>
    </location>
</feature>
<dbReference type="EMBL" id="CABDUW010000360">
    <property type="protein sequence ID" value="VTJ66961.1"/>
    <property type="molecule type" value="Genomic_DNA"/>
</dbReference>
<protein>
    <submittedName>
        <fullName evidence="2">Uncharacterized protein</fullName>
    </submittedName>
</protein>